<reference evidence="8" key="1">
    <citation type="submission" date="2021-12" db="EMBL/GenBank/DDBJ databases">
        <authorList>
            <person name="King R."/>
        </authorList>
    </citation>
    <scope>NUCLEOTIDE SEQUENCE</scope>
</reference>
<evidence type="ECO:0000256" key="3">
    <source>
        <dbReference type="ARBA" id="ARBA00023002"/>
    </source>
</evidence>
<dbReference type="GO" id="GO:0016616">
    <property type="term" value="F:oxidoreductase activity, acting on the CH-OH group of donors, NAD or NADP as acceptor"/>
    <property type="evidence" value="ECO:0007669"/>
    <property type="project" value="UniProtKB-ARBA"/>
</dbReference>
<evidence type="ECO:0000256" key="2">
    <source>
        <dbReference type="ARBA" id="ARBA00022857"/>
    </source>
</evidence>
<evidence type="ECO:0000256" key="1">
    <source>
        <dbReference type="ARBA" id="ARBA00007905"/>
    </source>
</evidence>
<feature type="site" description="Lowers pKa of active site Tyr" evidence="6">
    <location>
        <position position="136"/>
    </location>
</feature>
<dbReference type="OrthoDB" id="416253at2759"/>
<dbReference type="InterPro" id="IPR023210">
    <property type="entry name" value="NADP_OxRdtase_dom"/>
</dbReference>
<organism evidence="8 9">
    <name type="scientific">Brassicogethes aeneus</name>
    <name type="common">Rape pollen beetle</name>
    <name type="synonym">Meligethes aeneus</name>
    <dbReference type="NCBI Taxonomy" id="1431903"/>
    <lineage>
        <taxon>Eukaryota</taxon>
        <taxon>Metazoa</taxon>
        <taxon>Ecdysozoa</taxon>
        <taxon>Arthropoda</taxon>
        <taxon>Hexapoda</taxon>
        <taxon>Insecta</taxon>
        <taxon>Pterygota</taxon>
        <taxon>Neoptera</taxon>
        <taxon>Endopterygota</taxon>
        <taxon>Coleoptera</taxon>
        <taxon>Polyphaga</taxon>
        <taxon>Cucujiformia</taxon>
        <taxon>Nitidulidae</taxon>
        <taxon>Meligethinae</taxon>
        <taxon>Brassicogethes</taxon>
    </lineage>
</organism>
<dbReference type="Proteomes" id="UP001154078">
    <property type="component" value="Chromosome 1"/>
</dbReference>
<evidence type="ECO:0000313" key="9">
    <source>
        <dbReference type="Proteomes" id="UP001154078"/>
    </source>
</evidence>
<evidence type="ECO:0000256" key="6">
    <source>
        <dbReference type="PIRSR" id="PIRSR000097-3"/>
    </source>
</evidence>
<dbReference type="PROSITE" id="PS00062">
    <property type="entry name" value="ALDOKETO_REDUCTASE_2"/>
    <property type="match status" value="1"/>
</dbReference>
<dbReference type="Pfam" id="PF00248">
    <property type="entry name" value="Aldo_ket_red"/>
    <property type="match status" value="1"/>
</dbReference>
<evidence type="ECO:0000313" key="8">
    <source>
        <dbReference type="EMBL" id="CAH0546885.1"/>
    </source>
</evidence>
<feature type="binding site" evidence="5">
    <location>
        <position position="168"/>
    </location>
    <ligand>
        <name>substrate</name>
    </ligand>
</feature>
<dbReference type="InterPro" id="IPR036812">
    <property type="entry name" value="NAD(P)_OxRdtase_dom_sf"/>
</dbReference>
<dbReference type="InterPro" id="IPR018170">
    <property type="entry name" value="Aldo/ket_reductase_CS"/>
</dbReference>
<dbReference type="SUPFAM" id="SSF51430">
    <property type="entry name" value="NAD(P)-linked oxidoreductase"/>
    <property type="match status" value="1"/>
</dbReference>
<keyword evidence="3" id="KW-0560">Oxidoreductase</keyword>
<dbReference type="EMBL" id="OV121132">
    <property type="protein sequence ID" value="CAH0546885.1"/>
    <property type="molecule type" value="Genomic_DNA"/>
</dbReference>
<evidence type="ECO:0000256" key="4">
    <source>
        <dbReference type="PIRSR" id="PIRSR000097-1"/>
    </source>
</evidence>
<dbReference type="FunFam" id="3.20.20.100:FF:000002">
    <property type="entry name" value="2,5-diketo-D-gluconic acid reductase A"/>
    <property type="match status" value="1"/>
</dbReference>
<keyword evidence="9" id="KW-1185">Reference proteome</keyword>
<feature type="active site" description="Proton donor" evidence="4">
    <location>
        <position position="107"/>
    </location>
</feature>
<dbReference type="PANTHER" id="PTHR43827">
    <property type="entry name" value="2,5-DIKETO-D-GLUCONIC ACID REDUCTASE"/>
    <property type="match status" value="1"/>
</dbReference>
<protein>
    <recommendedName>
        <fullName evidence="7">NADP-dependent oxidoreductase domain-containing protein</fullName>
    </recommendedName>
</protein>
<dbReference type="AlphaFoldDB" id="A0A9P0ASE6"/>
<feature type="domain" description="NADP-dependent oxidoreductase" evidence="7">
    <location>
        <begin position="73"/>
        <end position="330"/>
    </location>
</feature>
<comment type="similarity">
    <text evidence="1">Belongs to the aldo/keto reductase family.</text>
</comment>
<sequence>MYLIKLDGLEFLDIYRHKHRQFYSFSATVYLKKMEARNILCFVAIVAFASCDELKLAKDLKFKLNDGNLMPMIGLGTYQLKGSELIQDVLDKALGAGYRLIDTAKLYENEKEIGEALKVLLPKHNLTRQDIFITTKLAPFELGGKAYESLKESIKKLDCEYVDLYLIHWPGDFLSNASDDKNGKNRIKSWELMVKGVKDGLAKSIGVSNFNIRHLTELSKNDHGIKPAVNQVECNPNYPQIELKEFLQKDKTLMQAYFSLGGTGNQNLLKNEKVGEIAKKLGKSPAQILLRWAVQQNIAVIPKATKQNHLEQNIDLNFVIPEEEIKILNSFPQNKITPDPETIA</sequence>
<name>A0A9P0ASE6_BRAAE</name>
<dbReference type="InterPro" id="IPR020471">
    <property type="entry name" value="AKR"/>
</dbReference>
<keyword evidence="2" id="KW-0521">NADP</keyword>
<accession>A0A9P0ASE6</accession>
<gene>
    <name evidence="8" type="ORF">MELIAE_LOCUS967</name>
</gene>
<dbReference type="PIRSF" id="PIRSF000097">
    <property type="entry name" value="AKR"/>
    <property type="match status" value="1"/>
</dbReference>
<dbReference type="PROSITE" id="PS00798">
    <property type="entry name" value="ALDOKETO_REDUCTASE_1"/>
    <property type="match status" value="1"/>
</dbReference>
<dbReference type="PRINTS" id="PR00069">
    <property type="entry name" value="ALDKETRDTASE"/>
</dbReference>
<proteinExistence type="inferred from homology"/>
<dbReference type="CDD" id="cd19136">
    <property type="entry name" value="AKR_DrGR-like"/>
    <property type="match status" value="1"/>
</dbReference>
<dbReference type="PANTHER" id="PTHR43827:SF3">
    <property type="entry name" value="NADP-DEPENDENT OXIDOREDUCTASE DOMAIN-CONTAINING PROTEIN"/>
    <property type="match status" value="1"/>
</dbReference>
<evidence type="ECO:0000256" key="5">
    <source>
        <dbReference type="PIRSR" id="PIRSR000097-2"/>
    </source>
</evidence>
<evidence type="ECO:0000259" key="7">
    <source>
        <dbReference type="Pfam" id="PF00248"/>
    </source>
</evidence>
<dbReference type="Gene3D" id="3.20.20.100">
    <property type="entry name" value="NADP-dependent oxidoreductase domain"/>
    <property type="match status" value="1"/>
</dbReference>